<dbReference type="KEGG" id="bfo:118418371"/>
<reference evidence="10" key="2">
    <citation type="journal article" date="2020" name="Nat. Ecol. Evol.">
        <title>Deeply conserved synteny resolves early events in vertebrate evolution.</title>
        <authorList>
            <person name="Simakov O."/>
            <person name="Marletaz F."/>
            <person name="Yue J.X."/>
            <person name="O'Connell B."/>
            <person name="Jenkins J."/>
            <person name="Brandt A."/>
            <person name="Calef R."/>
            <person name="Tung C.H."/>
            <person name="Huang T.K."/>
            <person name="Schmutz J."/>
            <person name="Satoh N."/>
            <person name="Yu J.K."/>
            <person name="Putnam N.H."/>
            <person name="Green R.E."/>
            <person name="Rokhsar D.S."/>
        </authorList>
    </citation>
    <scope>NUCLEOTIDE SEQUENCE [LARGE SCALE GENOMIC DNA]</scope>
    <source>
        <strain evidence="10">S238N-H82</strain>
    </source>
</reference>
<dbReference type="InterPro" id="IPR045583">
    <property type="entry name" value="KPBA/B_C"/>
</dbReference>
<evidence type="ECO:0000256" key="1">
    <source>
        <dbReference type="ARBA" id="ARBA00002837"/>
    </source>
</evidence>
<evidence type="ECO:0000256" key="4">
    <source>
        <dbReference type="ARBA" id="ARBA00022600"/>
    </source>
</evidence>
<evidence type="ECO:0000256" key="6">
    <source>
        <dbReference type="ARBA" id="ARBA00023277"/>
    </source>
</evidence>
<dbReference type="InterPro" id="IPR011613">
    <property type="entry name" value="GH15-like"/>
</dbReference>
<dbReference type="Pfam" id="PF00723">
    <property type="entry name" value="Glyco_hydro_15"/>
    <property type="match status" value="1"/>
</dbReference>
<dbReference type="FunFam" id="1.50.10.10:FF:000065">
    <property type="entry name" value="Phosphorylase b kinase regulatory subunit"/>
    <property type="match status" value="1"/>
</dbReference>
<reference evidence="11" key="1">
    <citation type="journal article" date="2016" name="Genome Biol. Evol.">
        <title>Conserved non-coding elements in the most distant genera of cephalochordates: the Goldilocks principle.</title>
        <authorList>
            <person name="Yue J.X."/>
            <person name="Kozmikova I."/>
            <person name="Ono H."/>
            <person name="Nossa C.W."/>
            <person name="Kozmik Z."/>
            <person name="Putnam N.H."/>
            <person name="Yu J.K."/>
            <person name="Holland L.Z."/>
        </authorList>
    </citation>
    <scope>NUCLEOTIDE SEQUENCE</scope>
</reference>
<evidence type="ECO:0000256" key="3">
    <source>
        <dbReference type="ARBA" id="ARBA00007128"/>
    </source>
</evidence>
<dbReference type="GO" id="GO:0005977">
    <property type="term" value="P:glycogen metabolic process"/>
    <property type="evidence" value="ECO:0007669"/>
    <property type="project" value="UniProtKB-KW"/>
</dbReference>
<keyword evidence="7" id="KW-0636">Prenylation</keyword>
<dbReference type="Proteomes" id="UP000001554">
    <property type="component" value="Chromosome 6"/>
</dbReference>
<dbReference type="GO" id="GO:0005886">
    <property type="term" value="C:plasma membrane"/>
    <property type="evidence" value="ECO:0007669"/>
    <property type="project" value="UniProtKB-SubCell"/>
</dbReference>
<dbReference type="GeneID" id="118418371"/>
<dbReference type="OrthoDB" id="5971574at2759"/>
<dbReference type="PANTHER" id="PTHR10749">
    <property type="entry name" value="PHOSPHORYLASE B KINASE REGULATORY SUBUNIT"/>
    <property type="match status" value="1"/>
</dbReference>
<dbReference type="RefSeq" id="XP_035680139.1">
    <property type="nucleotide sequence ID" value="XM_035824246.1"/>
</dbReference>
<dbReference type="GO" id="GO:0005964">
    <property type="term" value="C:phosphorylase kinase complex"/>
    <property type="evidence" value="ECO:0000318"/>
    <property type="project" value="GO_Central"/>
</dbReference>
<keyword evidence="7" id="KW-0449">Lipoprotein</keyword>
<feature type="domain" description="GH15-like" evidence="8">
    <location>
        <begin position="26"/>
        <end position="860"/>
    </location>
</feature>
<keyword evidence="5 7" id="KW-0112">Calmodulin-binding</keyword>
<sequence>MAPGCKGGEDVTVDSECRQINATMERLDHYYNVAKNQLLSNQSPTLGLFRLHTDGTSPAAKVRDNIYCATAVWGLALAYRRIDDDRGRTHELEHCTVKCMRGILYCYMRQAEKVELFKQGQDARHCLHSEFHWQTGDALKGDNEAKHLQIDAPSLYLLYLAQMISSGLQIIYTTDEVSFVQNLVYYIERAYRLPDYGVWERGSKYNNDNCELHTSSIAMAKAALEAMNGFNLFGKQGASWSVIYVDIDAHNRNRVTVSTLLPRESSSKNTDAALLSVVSFPAFAVDDEALRYRTQDKVIRKLQGKYGFKRFLRDGYSTVLEDKKRKYYKPAEIKLFDGIECEWPVFYIYMIIDGVFRNKEDQVEKYCRMLQPLLQDKGELGVVIPKYYFVAEENVEAERKAPGTQTRVASDEGTDGKLFLWGQSLYLIACLLVEGLLSTKELDPIGKNLPPGERSSVNSRYSSFRSQSYVSDQSIQMVLIADSTSLQATLAMYGIQTQTPQQVEPIQIWPPGELVKVYEFLGVNKKLGLTGRPPRPIGSLGTSKIYRILGRTVLCYPLVFNLSDFYMSQDMSLLIDDIKDHLQFVSTRWELSGRPTFCVLLRDENIRSGHMSELLDMLAAFKRGEYAGVKIRLGNLQTLMSTACVEHLDFMLNEYMDIGLGSLEVKPLEEREGSNVLDRHTRKASTGALHHEEEDVLLDDMSGSPTWEVIQRLQTCTSLKGQSLLLRVLLKREGPNFITDEGTIVDRLERLCRKAGDMKYWSVVRLTASLCGKLVDSLAPSITSVLVRGKQVTLGVFGHEEEVISNPLSPGEIKNIVYSKCMPHDEREAVLQQEMIIYIGNIISTTPELFDGILKIRVGWFIQAMKNELKASSAAKEQDIHSLSPSAIKQLLLTVLTQKREDWLHQRQLDGALGRTPKDFYDKVWQILERTPAGFTVSGFHLPQQPTLSDMTLSEMNFALLVERMLGRIAQPEYRQIMVEMLMVLSTILYRNPELEFQGCVELDKVVQESFQYFQQDQSQSHGQEKQDDMTAFFNTPAGVQHGTTTYLAKAAVNRLLQGNVNISQDEPCTVS</sequence>
<dbReference type="InterPro" id="IPR008928">
    <property type="entry name" value="6-hairpin_glycosidase_sf"/>
</dbReference>
<keyword evidence="7" id="KW-0472">Membrane</keyword>
<evidence type="ECO:0000256" key="2">
    <source>
        <dbReference type="ARBA" id="ARBA00005131"/>
    </source>
</evidence>
<evidence type="ECO:0000313" key="11">
    <source>
        <dbReference type="RefSeq" id="XP_035680139.1"/>
    </source>
</evidence>
<evidence type="ECO:0000259" key="9">
    <source>
        <dbReference type="Pfam" id="PF19292"/>
    </source>
</evidence>
<reference evidence="11" key="3">
    <citation type="submission" date="2025-08" db="UniProtKB">
        <authorList>
            <consortium name="RefSeq"/>
        </authorList>
    </citation>
    <scope>IDENTIFICATION</scope>
</reference>
<name>A0A9J7LC39_BRAFL</name>
<dbReference type="InterPro" id="IPR008734">
    <property type="entry name" value="PHK_A/B_su"/>
</dbReference>
<organism evidence="10 11">
    <name type="scientific">Branchiostoma floridae</name>
    <name type="common">Florida lancelet</name>
    <name type="synonym">Amphioxus</name>
    <dbReference type="NCBI Taxonomy" id="7739"/>
    <lineage>
        <taxon>Eukaryota</taxon>
        <taxon>Metazoa</taxon>
        <taxon>Chordata</taxon>
        <taxon>Cephalochordata</taxon>
        <taxon>Leptocardii</taxon>
        <taxon>Amphioxiformes</taxon>
        <taxon>Branchiostomatidae</taxon>
        <taxon>Branchiostoma</taxon>
    </lineage>
</organism>
<evidence type="ECO:0000259" key="8">
    <source>
        <dbReference type="Pfam" id="PF00723"/>
    </source>
</evidence>
<comment type="similarity">
    <text evidence="3 7">Belongs to the phosphorylase b kinase regulatory chain family.</text>
</comment>
<dbReference type="InterPro" id="IPR012341">
    <property type="entry name" value="6hp_glycosidase-like_sf"/>
</dbReference>
<keyword evidence="10" id="KW-1185">Reference proteome</keyword>
<dbReference type="Pfam" id="PF19292">
    <property type="entry name" value="KPBB_C"/>
    <property type="match status" value="1"/>
</dbReference>
<proteinExistence type="inferred from homology"/>
<evidence type="ECO:0000256" key="5">
    <source>
        <dbReference type="ARBA" id="ARBA00022860"/>
    </source>
</evidence>
<dbReference type="OMA" id="CWIKQAH"/>
<dbReference type="PANTHER" id="PTHR10749:SF8">
    <property type="entry name" value="PHOSPHORYLASE B KINASE REGULATORY SUBUNIT BETA"/>
    <property type="match status" value="1"/>
</dbReference>
<evidence type="ECO:0000313" key="10">
    <source>
        <dbReference type="Proteomes" id="UP000001554"/>
    </source>
</evidence>
<accession>A0A9J7LC39</accession>
<comment type="function">
    <text evidence="1">Phosphorylase b kinase catalyzes the phosphorylation of serine in certain substrates, including troponin I. The alpha chain may bind calmodulin.</text>
</comment>
<dbReference type="Gene3D" id="1.50.10.10">
    <property type="match status" value="1"/>
</dbReference>
<comment type="subcellular location">
    <subcellularLocation>
        <location evidence="7">Cell membrane</location>
        <topology evidence="7">Lipid-anchor</topology>
        <orientation evidence="7">Cytoplasmic side</orientation>
    </subcellularLocation>
</comment>
<keyword evidence="7" id="KW-1003">Cell membrane</keyword>
<dbReference type="SUPFAM" id="SSF48208">
    <property type="entry name" value="Six-hairpin glycosidases"/>
    <property type="match status" value="1"/>
</dbReference>
<dbReference type="GO" id="GO:0005516">
    <property type="term" value="F:calmodulin binding"/>
    <property type="evidence" value="ECO:0007669"/>
    <property type="project" value="UniProtKB-KW"/>
</dbReference>
<dbReference type="AlphaFoldDB" id="A0A9J7LC39"/>
<gene>
    <name evidence="11" type="primary">LOC118418371</name>
</gene>
<protein>
    <recommendedName>
        <fullName evidence="7">Phosphorylase b kinase regulatory subunit</fullName>
    </recommendedName>
</protein>
<comment type="pathway">
    <text evidence="2 7">Glycan biosynthesis; glycogen metabolism.</text>
</comment>
<keyword evidence="4 7" id="KW-0321">Glycogen metabolism</keyword>
<feature type="domain" description="Phosphorylase b kinase regulatory subunit alpha/beta C-terminal" evidence="9">
    <location>
        <begin position="876"/>
        <end position="1038"/>
    </location>
</feature>
<keyword evidence="6 7" id="KW-0119">Carbohydrate metabolism</keyword>
<evidence type="ECO:0000256" key="7">
    <source>
        <dbReference type="RuleBase" id="RU364123"/>
    </source>
</evidence>